<dbReference type="Gene3D" id="4.10.1060.10">
    <property type="entry name" value="Zinc finger, RanBP2-type"/>
    <property type="match status" value="2"/>
</dbReference>
<evidence type="ECO:0000256" key="1">
    <source>
        <dbReference type="ARBA" id="ARBA00022723"/>
    </source>
</evidence>
<gene>
    <name evidence="6" type="ORF">LSALG_LOCUS28614</name>
</gene>
<proteinExistence type="predicted"/>
<dbReference type="SMART" id="SM00547">
    <property type="entry name" value="ZnF_RBZ"/>
    <property type="match status" value="2"/>
</dbReference>
<evidence type="ECO:0000313" key="6">
    <source>
        <dbReference type="EMBL" id="CAI9289374.1"/>
    </source>
</evidence>
<dbReference type="PROSITE" id="PS01358">
    <property type="entry name" value="ZF_RANBP2_1"/>
    <property type="match status" value="2"/>
</dbReference>
<dbReference type="Pfam" id="PF00641">
    <property type="entry name" value="Zn_ribbon_RanBP"/>
    <property type="match status" value="1"/>
</dbReference>
<organism evidence="6 7">
    <name type="scientific">Lactuca saligna</name>
    <name type="common">Willowleaf lettuce</name>
    <dbReference type="NCBI Taxonomy" id="75948"/>
    <lineage>
        <taxon>Eukaryota</taxon>
        <taxon>Viridiplantae</taxon>
        <taxon>Streptophyta</taxon>
        <taxon>Embryophyta</taxon>
        <taxon>Tracheophyta</taxon>
        <taxon>Spermatophyta</taxon>
        <taxon>Magnoliopsida</taxon>
        <taxon>eudicotyledons</taxon>
        <taxon>Gunneridae</taxon>
        <taxon>Pentapetalae</taxon>
        <taxon>asterids</taxon>
        <taxon>campanulids</taxon>
        <taxon>Asterales</taxon>
        <taxon>Asteraceae</taxon>
        <taxon>Cichorioideae</taxon>
        <taxon>Cichorieae</taxon>
        <taxon>Lactucinae</taxon>
        <taxon>Lactuca</taxon>
    </lineage>
</organism>
<accession>A0AA36EAQ9</accession>
<evidence type="ECO:0000259" key="5">
    <source>
        <dbReference type="PROSITE" id="PS50199"/>
    </source>
</evidence>
<dbReference type="FunFam" id="4.10.1060.10:FF:000023">
    <property type="entry name" value="Ran-binding zinc finger protein"/>
    <property type="match status" value="1"/>
</dbReference>
<evidence type="ECO:0000313" key="7">
    <source>
        <dbReference type="Proteomes" id="UP001177003"/>
    </source>
</evidence>
<sequence>MEKSRWKNKFEEELGRKCKGRRRRGSKQKASENNEVLCPNLLELRDLFACIYINPRPPPPPHRIQESLKRNTHFLPITRKMSRPGDWNCRSCQHLNFQRRDSCQRCGETRYGGGGGVFGGRGSIISPSAFGFTGPDVRPGDWYCNVGNCGAHNFASRSSCFKCGVSGLVEEVVVEAVAAAVQGGSPVTGYAAGLAAMNTTLQAEWNVLGATHLGNRVTSLLIKHVAAFPVPGIMDLLSTKQEER</sequence>
<dbReference type="PROSITE" id="PS50199">
    <property type="entry name" value="ZF_RANBP2_2"/>
    <property type="match status" value="2"/>
</dbReference>
<dbReference type="InterPro" id="IPR001876">
    <property type="entry name" value="Znf_RanBP2"/>
</dbReference>
<dbReference type="PANTHER" id="PTHR23111">
    <property type="entry name" value="ZINC FINGER PROTEIN"/>
    <property type="match status" value="1"/>
</dbReference>
<name>A0AA36EAQ9_LACSI</name>
<keyword evidence="2 4" id="KW-0863">Zinc-finger</keyword>
<evidence type="ECO:0000256" key="2">
    <source>
        <dbReference type="ARBA" id="ARBA00022771"/>
    </source>
</evidence>
<evidence type="ECO:0000256" key="3">
    <source>
        <dbReference type="ARBA" id="ARBA00022833"/>
    </source>
</evidence>
<keyword evidence="7" id="KW-1185">Reference proteome</keyword>
<dbReference type="PANTHER" id="PTHR23111:SF74">
    <property type="entry name" value="OS02G0203700 PROTEIN"/>
    <property type="match status" value="1"/>
</dbReference>
<dbReference type="SUPFAM" id="SSF90209">
    <property type="entry name" value="Ran binding protein zinc finger-like"/>
    <property type="match status" value="2"/>
</dbReference>
<dbReference type="Proteomes" id="UP001177003">
    <property type="component" value="Chromosome 6"/>
</dbReference>
<keyword evidence="3" id="KW-0862">Zinc</keyword>
<dbReference type="InterPro" id="IPR036443">
    <property type="entry name" value="Znf_RanBP2_sf"/>
</dbReference>
<keyword evidence="1" id="KW-0479">Metal-binding</keyword>
<reference evidence="6" key="1">
    <citation type="submission" date="2023-04" db="EMBL/GenBank/DDBJ databases">
        <authorList>
            <person name="Vijverberg K."/>
            <person name="Xiong W."/>
            <person name="Schranz E."/>
        </authorList>
    </citation>
    <scope>NUCLEOTIDE SEQUENCE</scope>
</reference>
<dbReference type="GO" id="GO:0008270">
    <property type="term" value="F:zinc ion binding"/>
    <property type="evidence" value="ECO:0007669"/>
    <property type="project" value="UniProtKB-KW"/>
</dbReference>
<dbReference type="GO" id="GO:0003729">
    <property type="term" value="F:mRNA binding"/>
    <property type="evidence" value="ECO:0007669"/>
    <property type="project" value="TreeGrafter"/>
</dbReference>
<evidence type="ECO:0000256" key="4">
    <source>
        <dbReference type="PROSITE-ProRule" id="PRU00322"/>
    </source>
</evidence>
<dbReference type="AlphaFoldDB" id="A0AA36EAQ9"/>
<dbReference type="GO" id="GO:0005737">
    <property type="term" value="C:cytoplasm"/>
    <property type="evidence" value="ECO:0007669"/>
    <property type="project" value="TreeGrafter"/>
</dbReference>
<feature type="domain" description="RanBP2-type" evidence="5">
    <location>
        <begin position="83"/>
        <end position="112"/>
    </location>
</feature>
<dbReference type="EMBL" id="OX465082">
    <property type="protein sequence ID" value="CAI9289374.1"/>
    <property type="molecule type" value="Genomic_DNA"/>
</dbReference>
<protein>
    <recommendedName>
        <fullName evidence="5">RanBP2-type domain-containing protein</fullName>
    </recommendedName>
</protein>
<feature type="domain" description="RanBP2-type" evidence="5">
    <location>
        <begin position="138"/>
        <end position="164"/>
    </location>
</feature>